<protein>
    <submittedName>
        <fullName evidence="2">Uncharacterized protein</fullName>
    </submittedName>
</protein>
<feature type="compositionally biased region" description="Polar residues" evidence="1">
    <location>
        <begin position="8"/>
        <end position="34"/>
    </location>
</feature>
<sequence>MAKRSTEQDASTSAPHDSTTTSWKPSIFGQNDSK</sequence>
<reference evidence="2" key="2">
    <citation type="journal article" date="2015" name="Data Brief">
        <title>Shoot transcriptome of the giant reed, Arundo donax.</title>
        <authorList>
            <person name="Barrero R.A."/>
            <person name="Guerrero F.D."/>
            <person name="Moolhuijzen P."/>
            <person name="Goolsby J.A."/>
            <person name="Tidwell J."/>
            <person name="Bellgard S.E."/>
            <person name="Bellgard M.I."/>
        </authorList>
    </citation>
    <scope>NUCLEOTIDE SEQUENCE</scope>
    <source>
        <tissue evidence="2">Shoot tissue taken approximately 20 cm above the soil surface</tissue>
    </source>
</reference>
<name>A0A0A9BBB7_ARUDO</name>
<accession>A0A0A9BBB7</accession>
<evidence type="ECO:0000313" key="2">
    <source>
        <dbReference type="EMBL" id="JAD61274.1"/>
    </source>
</evidence>
<organism evidence="2">
    <name type="scientific">Arundo donax</name>
    <name type="common">Giant reed</name>
    <name type="synonym">Donax arundinaceus</name>
    <dbReference type="NCBI Taxonomy" id="35708"/>
    <lineage>
        <taxon>Eukaryota</taxon>
        <taxon>Viridiplantae</taxon>
        <taxon>Streptophyta</taxon>
        <taxon>Embryophyta</taxon>
        <taxon>Tracheophyta</taxon>
        <taxon>Spermatophyta</taxon>
        <taxon>Magnoliopsida</taxon>
        <taxon>Liliopsida</taxon>
        <taxon>Poales</taxon>
        <taxon>Poaceae</taxon>
        <taxon>PACMAD clade</taxon>
        <taxon>Arundinoideae</taxon>
        <taxon>Arundineae</taxon>
        <taxon>Arundo</taxon>
    </lineage>
</organism>
<reference evidence="2" key="1">
    <citation type="submission" date="2014-09" db="EMBL/GenBank/DDBJ databases">
        <authorList>
            <person name="Magalhaes I.L.F."/>
            <person name="Oliveira U."/>
            <person name="Santos F.R."/>
            <person name="Vidigal T.H.D.A."/>
            <person name="Brescovit A.D."/>
            <person name="Santos A.J."/>
        </authorList>
    </citation>
    <scope>NUCLEOTIDE SEQUENCE</scope>
    <source>
        <tissue evidence="2">Shoot tissue taken approximately 20 cm above the soil surface</tissue>
    </source>
</reference>
<evidence type="ECO:0000256" key="1">
    <source>
        <dbReference type="SAM" id="MobiDB-lite"/>
    </source>
</evidence>
<feature type="region of interest" description="Disordered" evidence="1">
    <location>
        <begin position="1"/>
        <end position="34"/>
    </location>
</feature>
<dbReference type="EMBL" id="GBRH01236621">
    <property type="protein sequence ID" value="JAD61274.1"/>
    <property type="molecule type" value="Transcribed_RNA"/>
</dbReference>
<dbReference type="AlphaFoldDB" id="A0A0A9BBB7"/>
<proteinExistence type="predicted"/>